<feature type="compositionally biased region" description="Basic and acidic residues" evidence="7">
    <location>
        <begin position="150"/>
        <end position="159"/>
    </location>
</feature>
<gene>
    <name evidence="9" type="ORF">SASPL_157773</name>
</gene>
<keyword evidence="10" id="KW-1185">Reference proteome</keyword>
<dbReference type="EMBL" id="PNBA02001024">
    <property type="protein sequence ID" value="KAG6382554.1"/>
    <property type="molecule type" value="Genomic_DNA"/>
</dbReference>
<keyword evidence="2" id="KW-0611">Plant defense</keyword>
<dbReference type="GO" id="GO:0006952">
    <property type="term" value="P:defense response"/>
    <property type="evidence" value="ECO:0007669"/>
    <property type="project" value="UniProtKB-KW"/>
</dbReference>
<reference evidence="9" key="1">
    <citation type="submission" date="2018-01" db="EMBL/GenBank/DDBJ databases">
        <authorList>
            <person name="Mao J.F."/>
        </authorList>
    </citation>
    <scope>NUCLEOTIDE SEQUENCE</scope>
    <source>
        <strain evidence="9">Huo1</strain>
        <tissue evidence="9">Leaf</tissue>
    </source>
</reference>
<dbReference type="InterPro" id="IPR001471">
    <property type="entry name" value="AP2/ERF_dom"/>
</dbReference>
<dbReference type="PROSITE" id="PS51032">
    <property type="entry name" value="AP2_ERF"/>
    <property type="match status" value="1"/>
</dbReference>
<dbReference type="CDD" id="cd00018">
    <property type="entry name" value="AP2"/>
    <property type="match status" value="1"/>
</dbReference>
<evidence type="ECO:0000256" key="5">
    <source>
        <dbReference type="ARBA" id="ARBA00023163"/>
    </source>
</evidence>
<evidence type="ECO:0000313" key="10">
    <source>
        <dbReference type="Proteomes" id="UP000298416"/>
    </source>
</evidence>
<keyword evidence="6" id="KW-0539">Nucleus</keyword>
<keyword evidence="5" id="KW-0804">Transcription</keyword>
<evidence type="ECO:0000256" key="3">
    <source>
        <dbReference type="ARBA" id="ARBA00023015"/>
    </source>
</evidence>
<evidence type="ECO:0000256" key="4">
    <source>
        <dbReference type="ARBA" id="ARBA00023125"/>
    </source>
</evidence>
<keyword evidence="3" id="KW-0805">Transcription regulation</keyword>
<dbReference type="FunFam" id="3.30.730.10:FF:000001">
    <property type="entry name" value="Ethylene-responsive transcription factor 2"/>
    <property type="match status" value="1"/>
</dbReference>
<evidence type="ECO:0000259" key="8">
    <source>
        <dbReference type="PROSITE" id="PS51032"/>
    </source>
</evidence>
<name>A0A8X8VUE1_SALSN</name>
<dbReference type="InterPro" id="IPR045277">
    <property type="entry name" value="DRE1A-I"/>
</dbReference>
<protein>
    <recommendedName>
        <fullName evidence="8">AP2/ERF domain-containing protein</fullName>
    </recommendedName>
</protein>
<dbReference type="Proteomes" id="UP000298416">
    <property type="component" value="Unassembled WGS sequence"/>
</dbReference>
<dbReference type="GO" id="GO:0005634">
    <property type="term" value="C:nucleus"/>
    <property type="evidence" value="ECO:0007669"/>
    <property type="project" value="UniProtKB-SubCell"/>
</dbReference>
<dbReference type="Pfam" id="PF00847">
    <property type="entry name" value="AP2"/>
    <property type="match status" value="1"/>
</dbReference>
<dbReference type="AlphaFoldDB" id="A0A8X8VUE1"/>
<sequence>MAAEDSSIPPPKSGRHPIYRGIRCRSGKWVSEIRKPRQTARIWLGTYATPEMAAAAYDVAAIALKGSEAKINFPALASTYPKHASDGDEDIRVAASAAASAIAPRNAGPGEASSSVAEHEFLDEEALFGMPKLLDDMAHGMLVSPPRMKSPAEDDRSPEDYSGNDTLWSYP</sequence>
<comment type="caution">
    <text evidence="9">The sequence shown here is derived from an EMBL/GenBank/DDBJ whole genome shotgun (WGS) entry which is preliminary data.</text>
</comment>
<proteinExistence type="predicted"/>
<evidence type="ECO:0000256" key="7">
    <source>
        <dbReference type="SAM" id="MobiDB-lite"/>
    </source>
</evidence>
<accession>A0A8X8VUE1</accession>
<dbReference type="SMART" id="SM00380">
    <property type="entry name" value="AP2"/>
    <property type="match status" value="1"/>
</dbReference>
<evidence type="ECO:0000256" key="2">
    <source>
        <dbReference type="ARBA" id="ARBA00022821"/>
    </source>
</evidence>
<comment type="subcellular location">
    <subcellularLocation>
        <location evidence="1">Nucleus</location>
    </subcellularLocation>
</comment>
<dbReference type="GO" id="GO:0003677">
    <property type="term" value="F:DNA binding"/>
    <property type="evidence" value="ECO:0007669"/>
    <property type="project" value="UniProtKB-KW"/>
</dbReference>
<dbReference type="PANTHER" id="PTHR31839:SF85">
    <property type="entry name" value="AP2_ERF DOMAIN-CONTAINING PROTEIN"/>
    <property type="match status" value="1"/>
</dbReference>
<feature type="region of interest" description="Disordered" evidence="7">
    <location>
        <begin position="141"/>
        <end position="171"/>
    </location>
</feature>
<reference evidence="9" key="2">
    <citation type="submission" date="2020-08" db="EMBL/GenBank/DDBJ databases">
        <title>Plant Genome Project.</title>
        <authorList>
            <person name="Zhang R.-G."/>
        </authorList>
    </citation>
    <scope>NUCLEOTIDE SEQUENCE</scope>
    <source>
        <strain evidence="9">Huo1</strain>
        <tissue evidence="9">Leaf</tissue>
    </source>
</reference>
<evidence type="ECO:0000256" key="1">
    <source>
        <dbReference type="ARBA" id="ARBA00004123"/>
    </source>
</evidence>
<dbReference type="GO" id="GO:0003700">
    <property type="term" value="F:DNA-binding transcription factor activity"/>
    <property type="evidence" value="ECO:0007669"/>
    <property type="project" value="InterPro"/>
</dbReference>
<evidence type="ECO:0000256" key="6">
    <source>
        <dbReference type="ARBA" id="ARBA00023242"/>
    </source>
</evidence>
<dbReference type="OrthoDB" id="1932364at2759"/>
<evidence type="ECO:0000313" key="9">
    <source>
        <dbReference type="EMBL" id="KAG6382554.1"/>
    </source>
</evidence>
<dbReference type="PANTHER" id="PTHR31839">
    <property type="entry name" value="DEHYDRATION-RESPONSIVE ELEMENT-BINDING PROTEIN 1D"/>
    <property type="match status" value="1"/>
</dbReference>
<organism evidence="9">
    <name type="scientific">Salvia splendens</name>
    <name type="common">Scarlet sage</name>
    <dbReference type="NCBI Taxonomy" id="180675"/>
    <lineage>
        <taxon>Eukaryota</taxon>
        <taxon>Viridiplantae</taxon>
        <taxon>Streptophyta</taxon>
        <taxon>Embryophyta</taxon>
        <taxon>Tracheophyta</taxon>
        <taxon>Spermatophyta</taxon>
        <taxon>Magnoliopsida</taxon>
        <taxon>eudicotyledons</taxon>
        <taxon>Gunneridae</taxon>
        <taxon>Pentapetalae</taxon>
        <taxon>asterids</taxon>
        <taxon>lamiids</taxon>
        <taxon>Lamiales</taxon>
        <taxon>Lamiaceae</taxon>
        <taxon>Nepetoideae</taxon>
        <taxon>Mentheae</taxon>
        <taxon>Salviinae</taxon>
        <taxon>Salvia</taxon>
        <taxon>Salvia subgen. Calosphace</taxon>
        <taxon>core Calosphace</taxon>
    </lineage>
</organism>
<feature type="domain" description="AP2/ERF" evidence="8">
    <location>
        <begin position="18"/>
        <end position="74"/>
    </location>
</feature>
<keyword evidence="4" id="KW-0238">DNA-binding</keyword>